<dbReference type="InterPro" id="IPR000884">
    <property type="entry name" value="TSP1_rpt"/>
</dbReference>
<dbReference type="PANTHER" id="PTHR20920">
    <property type="entry name" value="RPE-SPONDIN"/>
    <property type="match status" value="1"/>
</dbReference>
<comment type="caution">
    <text evidence="5">The sequence shown here is derived from an EMBL/GenBank/DDBJ whole genome shotgun (WGS) entry which is preliminary data.</text>
</comment>
<dbReference type="AlphaFoldDB" id="A0A812V699"/>
<dbReference type="OrthoDB" id="372508at2759"/>
<protein>
    <submittedName>
        <fullName evidence="5">THSD7A protein</fullName>
    </submittedName>
</protein>
<evidence type="ECO:0000313" key="6">
    <source>
        <dbReference type="Proteomes" id="UP000649617"/>
    </source>
</evidence>
<reference evidence="5" key="1">
    <citation type="submission" date="2021-02" db="EMBL/GenBank/DDBJ databases">
        <authorList>
            <person name="Dougan E. K."/>
            <person name="Rhodes N."/>
            <person name="Thang M."/>
            <person name="Chan C."/>
        </authorList>
    </citation>
    <scope>NUCLEOTIDE SEQUENCE</scope>
</reference>
<sequence>MPLQTQICSIVAHSDLTNPGQASRACGEPLPQDCQLSEWSEWSKCTLSCGGGQKERRREVQREPARGGK</sequence>
<feature type="non-terminal residue" evidence="5">
    <location>
        <position position="1"/>
    </location>
</feature>
<gene>
    <name evidence="5" type="primary">THSD7A</name>
    <name evidence="5" type="ORF">SPIL2461_LOCUS16277</name>
</gene>
<dbReference type="EMBL" id="CAJNIZ010042112">
    <property type="protein sequence ID" value="CAE7620635.1"/>
    <property type="molecule type" value="Genomic_DNA"/>
</dbReference>
<dbReference type="PANTHER" id="PTHR20920:SF5">
    <property type="entry name" value="SMB DOMAIN-CONTAINING PROTEIN"/>
    <property type="match status" value="1"/>
</dbReference>
<keyword evidence="1" id="KW-0732">Signal</keyword>
<feature type="domain" description="Spondin-like TSP1" evidence="4">
    <location>
        <begin position="34"/>
        <end position="69"/>
    </location>
</feature>
<dbReference type="InterPro" id="IPR044004">
    <property type="entry name" value="TSP1_spondin_dom"/>
</dbReference>
<keyword evidence="3" id="KW-0325">Glycoprotein</keyword>
<evidence type="ECO:0000256" key="3">
    <source>
        <dbReference type="ARBA" id="ARBA00023180"/>
    </source>
</evidence>
<keyword evidence="2" id="KW-1015">Disulfide bond</keyword>
<dbReference type="PROSITE" id="PS50092">
    <property type="entry name" value="TSP1"/>
    <property type="match status" value="1"/>
</dbReference>
<name>A0A812V699_SYMPI</name>
<evidence type="ECO:0000256" key="2">
    <source>
        <dbReference type="ARBA" id="ARBA00023157"/>
    </source>
</evidence>
<dbReference type="Pfam" id="PF19028">
    <property type="entry name" value="TSP1_spondin"/>
    <property type="match status" value="1"/>
</dbReference>
<dbReference type="InterPro" id="IPR039942">
    <property type="entry name" value="SBSPO"/>
</dbReference>
<accession>A0A812V699</accession>
<dbReference type="SUPFAM" id="SSF82895">
    <property type="entry name" value="TSP-1 type 1 repeat"/>
    <property type="match status" value="1"/>
</dbReference>
<evidence type="ECO:0000259" key="4">
    <source>
        <dbReference type="Pfam" id="PF19028"/>
    </source>
</evidence>
<keyword evidence="6" id="KW-1185">Reference proteome</keyword>
<dbReference type="InterPro" id="IPR036383">
    <property type="entry name" value="TSP1_rpt_sf"/>
</dbReference>
<proteinExistence type="predicted"/>
<evidence type="ECO:0000313" key="5">
    <source>
        <dbReference type="EMBL" id="CAE7620635.1"/>
    </source>
</evidence>
<organism evidence="5 6">
    <name type="scientific">Symbiodinium pilosum</name>
    <name type="common">Dinoflagellate</name>
    <dbReference type="NCBI Taxonomy" id="2952"/>
    <lineage>
        <taxon>Eukaryota</taxon>
        <taxon>Sar</taxon>
        <taxon>Alveolata</taxon>
        <taxon>Dinophyceae</taxon>
        <taxon>Suessiales</taxon>
        <taxon>Symbiodiniaceae</taxon>
        <taxon>Symbiodinium</taxon>
    </lineage>
</organism>
<dbReference type="Gene3D" id="2.20.100.10">
    <property type="entry name" value="Thrombospondin type-1 (TSP1) repeat"/>
    <property type="match status" value="1"/>
</dbReference>
<dbReference type="Proteomes" id="UP000649617">
    <property type="component" value="Unassembled WGS sequence"/>
</dbReference>
<evidence type="ECO:0000256" key="1">
    <source>
        <dbReference type="ARBA" id="ARBA00022729"/>
    </source>
</evidence>